<dbReference type="EMBL" id="MU004181">
    <property type="protein sequence ID" value="KAF2503035.1"/>
    <property type="molecule type" value="Genomic_DNA"/>
</dbReference>
<evidence type="ECO:0000313" key="2">
    <source>
        <dbReference type="EMBL" id="KAF2503035.1"/>
    </source>
</evidence>
<keyword evidence="3" id="KW-1185">Reference proteome</keyword>
<gene>
    <name evidence="2" type="ORF">BU16DRAFT_27036</name>
</gene>
<proteinExistence type="predicted"/>
<protein>
    <submittedName>
        <fullName evidence="2">Uncharacterized protein</fullName>
    </submittedName>
</protein>
<feature type="region of interest" description="Disordered" evidence="1">
    <location>
        <begin position="507"/>
        <end position="542"/>
    </location>
</feature>
<feature type="compositionally biased region" description="Basic residues" evidence="1">
    <location>
        <begin position="507"/>
        <end position="519"/>
    </location>
</feature>
<sequence length="542" mass="62222">MSWPEFPDSMDIDLVRADTMSPLPTETKPHVESDMTNESFELYIPGSLTQEDVEADPQLKLLQHDLLVLTSFPDNTALHWRPSWFPRPFPGKFWSLHSPPDVVSEFIHGSAKLGIMTRRHRRISDPHPLYIRDWKQWRNYCLQQHLPGDFLGLKHIDLLKLGLEQSLSSLQKAKIHPLYPEPYARGSGRYLLHPDYLRNLPKKFQVLGKSEVLVVYSSGTLRVETKDYYYGYHSQMLRVDGTGERVVDENYDASQRLKFEGAGRRWCHLPWTQEQEESCRPMKLLLKGLSPPGKKQAQNVEEMPSVAYGGSVISEGTTTSDIPPAQDFNPSSPFGESRYSAEDTSSVAYGSSVANEDATSFGASPAQDLNFSIYLEVTTPEGIIVVDKSPAVLYQPDPTKYVYHDQDGNEVRWPAVSTMDWSDPNQVSQLNEWRDQGYKANYPAEVKVTRKVYSGEEERFIAEWLQNNEGSTDKDRLFSEFSQRFTDTFRDKNAVYKKAQALLKKQKQQVKREKARLRHQNSYERRLLQYSQSEADRGEHAN</sequence>
<accession>A0A6A6RE48</accession>
<evidence type="ECO:0000313" key="3">
    <source>
        <dbReference type="Proteomes" id="UP000799750"/>
    </source>
</evidence>
<dbReference type="AlphaFoldDB" id="A0A6A6RE48"/>
<reference evidence="2" key="1">
    <citation type="journal article" date="2020" name="Stud. Mycol.">
        <title>101 Dothideomycetes genomes: a test case for predicting lifestyles and emergence of pathogens.</title>
        <authorList>
            <person name="Haridas S."/>
            <person name="Albert R."/>
            <person name="Binder M."/>
            <person name="Bloem J."/>
            <person name="Labutti K."/>
            <person name="Salamov A."/>
            <person name="Andreopoulos B."/>
            <person name="Baker S."/>
            <person name="Barry K."/>
            <person name="Bills G."/>
            <person name="Bluhm B."/>
            <person name="Cannon C."/>
            <person name="Castanera R."/>
            <person name="Culley D."/>
            <person name="Daum C."/>
            <person name="Ezra D."/>
            <person name="Gonzalez J."/>
            <person name="Henrissat B."/>
            <person name="Kuo A."/>
            <person name="Liang C."/>
            <person name="Lipzen A."/>
            <person name="Lutzoni F."/>
            <person name="Magnuson J."/>
            <person name="Mondo S."/>
            <person name="Nolan M."/>
            <person name="Ohm R."/>
            <person name="Pangilinan J."/>
            <person name="Park H.-J."/>
            <person name="Ramirez L."/>
            <person name="Alfaro M."/>
            <person name="Sun H."/>
            <person name="Tritt A."/>
            <person name="Yoshinaga Y."/>
            <person name="Zwiers L.-H."/>
            <person name="Turgeon B."/>
            <person name="Goodwin S."/>
            <person name="Spatafora J."/>
            <person name="Crous P."/>
            <person name="Grigoriev I."/>
        </authorList>
    </citation>
    <scope>NUCLEOTIDE SEQUENCE</scope>
    <source>
        <strain evidence="2">CBS 269.34</strain>
    </source>
</reference>
<organism evidence="2 3">
    <name type="scientific">Lophium mytilinum</name>
    <dbReference type="NCBI Taxonomy" id="390894"/>
    <lineage>
        <taxon>Eukaryota</taxon>
        <taxon>Fungi</taxon>
        <taxon>Dikarya</taxon>
        <taxon>Ascomycota</taxon>
        <taxon>Pezizomycotina</taxon>
        <taxon>Dothideomycetes</taxon>
        <taxon>Pleosporomycetidae</taxon>
        <taxon>Mytilinidiales</taxon>
        <taxon>Mytilinidiaceae</taxon>
        <taxon>Lophium</taxon>
    </lineage>
</organism>
<dbReference type="OrthoDB" id="3932216at2759"/>
<evidence type="ECO:0000256" key="1">
    <source>
        <dbReference type="SAM" id="MobiDB-lite"/>
    </source>
</evidence>
<dbReference type="Proteomes" id="UP000799750">
    <property type="component" value="Unassembled WGS sequence"/>
</dbReference>
<feature type="region of interest" description="Disordered" evidence="1">
    <location>
        <begin position="317"/>
        <end position="340"/>
    </location>
</feature>
<name>A0A6A6RE48_9PEZI</name>